<comment type="caution">
    <text evidence="1">The sequence shown here is derived from an EMBL/GenBank/DDBJ whole genome shotgun (WGS) entry which is preliminary data.</text>
</comment>
<keyword evidence="2" id="KW-1185">Reference proteome</keyword>
<reference evidence="1" key="1">
    <citation type="submission" date="2023-11" db="EMBL/GenBank/DDBJ databases">
        <title>Genome assemblies of two species of porcelain crab, Petrolisthes cinctipes and Petrolisthes manimaculis (Anomura: Porcellanidae).</title>
        <authorList>
            <person name="Angst P."/>
        </authorList>
    </citation>
    <scope>NUCLEOTIDE SEQUENCE</scope>
    <source>
        <strain evidence="1">PB745_02</strain>
        <tissue evidence="1">Gill</tissue>
    </source>
</reference>
<dbReference type="EMBL" id="JAWZYT010001050">
    <property type="protein sequence ID" value="KAK4316030.1"/>
    <property type="molecule type" value="Genomic_DNA"/>
</dbReference>
<organism evidence="1 2">
    <name type="scientific">Petrolisthes manimaculis</name>
    <dbReference type="NCBI Taxonomy" id="1843537"/>
    <lineage>
        <taxon>Eukaryota</taxon>
        <taxon>Metazoa</taxon>
        <taxon>Ecdysozoa</taxon>
        <taxon>Arthropoda</taxon>
        <taxon>Crustacea</taxon>
        <taxon>Multicrustacea</taxon>
        <taxon>Malacostraca</taxon>
        <taxon>Eumalacostraca</taxon>
        <taxon>Eucarida</taxon>
        <taxon>Decapoda</taxon>
        <taxon>Pleocyemata</taxon>
        <taxon>Anomura</taxon>
        <taxon>Galatheoidea</taxon>
        <taxon>Porcellanidae</taxon>
        <taxon>Petrolisthes</taxon>
    </lineage>
</organism>
<dbReference type="AlphaFoldDB" id="A0AAE1PYE7"/>
<proteinExistence type="predicted"/>
<sequence length="107" mass="11702">MKAGTRETHLELLCLCENEPLTCITRLISTSLRLTSYPPLLTHSLPLPSPSYSSPLSSLPPHTITPFPIAPSPSLPSRPLIPPTLSHPTPRLTLVVFTILVYLFPVP</sequence>
<protein>
    <submittedName>
        <fullName evidence="1">Uncharacterized protein</fullName>
    </submittedName>
</protein>
<dbReference type="Proteomes" id="UP001292094">
    <property type="component" value="Unassembled WGS sequence"/>
</dbReference>
<evidence type="ECO:0000313" key="1">
    <source>
        <dbReference type="EMBL" id="KAK4316030.1"/>
    </source>
</evidence>
<name>A0AAE1PYE7_9EUCA</name>
<accession>A0AAE1PYE7</accession>
<evidence type="ECO:0000313" key="2">
    <source>
        <dbReference type="Proteomes" id="UP001292094"/>
    </source>
</evidence>
<gene>
    <name evidence="1" type="ORF">Pmani_012775</name>
</gene>